<proteinExistence type="predicted"/>
<feature type="transmembrane region" description="Helical" evidence="1">
    <location>
        <begin position="87"/>
        <end position="109"/>
    </location>
</feature>
<feature type="transmembrane region" description="Helical" evidence="1">
    <location>
        <begin position="53"/>
        <end position="75"/>
    </location>
</feature>
<accession>A0ABT3PQN5</accession>
<reference evidence="2 3" key="1">
    <citation type="submission" date="2021-03" db="EMBL/GenBank/DDBJ databases">
        <title>Aliifodinibius sp. nov., a new bacterium isolated from saline soil.</title>
        <authorList>
            <person name="Galisteo C."/>
            <person name="De La Haba R."/>
            <person name="Sanchez-Porro C."/>
            <person name="Ventosa A."/>
        </authorList>
    </citation>
    <scope>NUCLEOTIDE SEQUENCE [LARGE SCALE GENOMIC DNA]</scope>
    <source>
        <strain evidence="2 3">1BSP15-2V2</strain>
    </source>
</reference>
<evidence type="ECO:0000313" key="3">
    <source>
        <dbReference type="Proteomes" id="UP001207918"/>
    </source>
</evidence>
<evidence type="ECO:0000256" key="1">
    <source>
        <dbReference type="SAM" id="Phobius"/>
    </source>
</evidence>
<feature type="transmembrane region" description="Helical" evidence="1">
    <location>
        <begin position="6"/>
        <end position="26"/>
    </location>
</feature>
<protein>
    <submittedName>
        <fullName evidence="2">DUF1761 domain-containing protein</fullName>
    </submittedName>
</protein>
<keyword evidence="1" id="KW-0472">Membrane</keyword>
<feature type="transmembrane region" description="Helical" evidence="1">
    <location>
        <begin position="116"/>
        <end position="138"/>
    </location>
</feature>
<keyword evidence="1" id="KW-0812">Transmembrane</keyword>
<keyword evidence="3" id="KW-1185">Reference proteome</keyword>
<comment type="caution">
    <text evidence="2">The sequence shown here is derived from an EMBL/GenBank/DDBJ whole genome shotgun (WGS) entry which is preliminary data.</text>
</comment>
<evidence type="ECO:0000313" key="2">
    <source>
        <dbReference type="EMBL" id="MCW9708170.1"/>
    </source>
</evidence>
<dbReference type="Pfam" id="PF08570">
    <property type="entry name" value="DUF1761"/>
    <property type="match status" value="1"/>
</dbReference>
<gene>
    <name evidence="2" type="ORF">J6I44_14995</name>
</gene>
<sequence>MDLSNLNFLAILVATLSTFVVGWLWYGPLFGKAWMSAVGVTEEDLEKGNMTKIFGLSFIFEFIMAFNLAMFLTGSPEAAEQMSAGTGAFYGFLTGFGWIFFALAVNSLYEDKSWKYIFINGGYWTVSFTVMGLIIGAWI</sequence>
<dbReference type="InterPro" id="IPR013879">
    <property type="entry name" value="DUF1761"/>
</dbReference>
<dbReference type="EMBL" id="JAGGJA010000010">
    <property type="protein sequence ID" value="MCW9708170.1"/>
    <property type="molecule type" value="Genomic_DNA"/>
</dbReference>
<organism evidence="2 3">
    <name type="scientific">Fodinibius salsisoli</name>
    <dbReference type="NCBI Taxonomy" id="2820877"/>
    <lineage>
        <taxon>Bacteria</taxon>
        <taxon>Pseudomonadati</taxon>
        <taxon>Balneolota</taxon>
        <taxon>Balneolia</taxon>
        <taxon>Balneolales</taxon>
        <taxon>Balneolaceae</taxon>
        <taxon>Fodinibius</taxon>
    </lineage>
</organism>
<dbReference type="Proteomes" id="UP001207918">
    <property type="component" value="Unassembled WGS sequence"/>
</dbReference>
<name>A0ABT3PQN5_9BACT</name>
<keyword evidence="1" id="KW-1133">Transmembrane helix</keyword>